<evidence type="ECO:0000313" key="1">
    <source>
        <dbReference type="EMBL" id="JAH02443.1"/>
    </source>
</evidence>
<proteinExistence type="predicted"/>
<reference evidence="1" key="2">
    <citation type="journal article" date="2015" name="Fish Shellfish Immunol.">
        <title>Early steps in the European eel (Anguilla anguilla)-Vibrio vulnificus interaction in the gills: Role of the RtxA13 toxin.</title>
        <authorList>
            <person name="Callol A."/>
            <person name="Pajuelo D."/>
            <person name="Ebbesson L."/>
            <person name="Teles M."/>
            <person name="MacKenzie S."/>
            <person name="Amaro C."/>
        </authorList>
    </citation>
    <scope>NUCLEOTIDE SEQUENCE</scope>
</reference>
<dbReference type="EMBL" id="GBXM01106134">
    <property type="protein sequence ID" value="JAH02443.1"/>
    <property type="molecule type" value="Transcribed_RNA"/>
</dbReference>
<name>A0A0E9PF25_ANGAN</name>
<reference evidence="1" key="1">
    <citation type="submission" date="2014-11" db="EMBL/GenBank/DDBJ databases">
        <authorList>
            <person name="Amaro Gonzalez C."/>
        </authorList>
    </citation>
    <scope>NUCLEOTIDE SEQUENCE</scope>
</reference>
<accession>A0A0E9PF25</accession>
<protein>
    <submittedName>
        <fullName evidence="1">Uncharacterized protein</fullName>
    </submittedName>
</protein>
<sequence length="12" mass="1362">MMCLHLELLTAS</sequence>
<organism evidence="1">
    <name type="scientific">Anguilla anguilla</name>
    <name type="common">European freshwater eel</name>
    <name type="synonym">Muraena anguilla</name>
    <dbReference type="NCBI Taxonomy" id="7936"/>
    <lineage>
        <taxon>Eukaryota</taxon>
        <taxon>Metazoa</taxon>
        <taxon>Chordata</taxon>
        <taxon>Craniata</taxon>
        <taxon>Vertebrata</taxon>
        <taxon>Euteleostomi</taxon>
        <taxon>Actinopterygii</taxon>
        <taxon>Neopterygii</taxon>
        <taxon>Teleostei</taxon>
        <taxon>Anguilliformes</taxon>
        <taxon>Anguillidae</taxon>
        <taxon>Anguilla</taxon>
    </lineage>
</organism>